<keyword evidence="3" id="KW-1185">Reference proteome</keyword>
<keyword evidence="1" id="KW-1133">Transmembrane helix</keyword>
<comment type="caution">
    <text evidence="2">The sequence shown here is derived from an EMBL/GenBank/DDBJ whole genome shotgun (WGS) entry which is preliminary data.</text>
</comment>
<sequence>METSDLGRVLRNARLNAGLAWALVGVVVLVAVRNALDGDPLWAGFAAVVALVSVVPAALLRSTRAMLPWEVVLLAALPLLARPFGPPGVSDVATYIAVAAIALIVAVELHVFTPVEMSYGFAVFFVVVATMAAAGIWAVVRWVADIYLGTGFLLDQRGLMLEFVASTAAGAVAGVVFEFYFRRYANVSERLEVDL</sequence>
<proteinExistence type="predicted"/>
<feature type="transmembrane region" description="Helical" evidence="1">
    <location>
        <begin position="119"/>
        <end position="140"/>
    </location>
</feature>
<feature type="transmembrane region" description="Helical" evidence="1">
    <location>
        <begin position="18"/>
        <end position="36"/>
    </location>
</feature>
<dbReference type="AlphaFoldDB" id="A0ABD6A593"/>
<dbReference type="EMBL" id="JBHTBF010000001">
    <property type="protein sequence ID" value="MFC7315398.1"/>
    <property type="molecule type" value="Genomic_DNA"/>
</dbReference>
<protein>
    <submittedName>
        <fullName evidence="2">Uncharacterized protein</fullName>
    </submittedName>
</protein>
<feature type="transmembrane region" description="Helical" evidence="1">
    <location>
        <begin position="92"/>
        <end position="112"/>
    </location>
</feature>
<dbReference type="Proteomes" id="UP001596547">
    <property type="component" value="Unassembled WGS sequence"/>
</dbReference>
<accession>A0ABD6A593</accession>
<name>A0ABD6A593_9EURY</name>
<dbReference type="GeneID" id="79314362"/>
<dbReference type="RefSeq" id="WP_276304798.1">
    <property type="nucleotide sequence ID" value="NZ_CP119992.1"/>
</dbReference>
<organism evidence="2 3">
    <name type="scientific">Halomarina halobia</name>
    <dbReference type="NCBI Taxonomy" id="3033386"/>
    <lineage>
        <taxon>Archaea</taxon>
        <taxon>Methanobacteriati</taxon>
        <taxon>Methanobacteriota</taxon>
        <taxon>Stenosarchaea group</taxon>
        <taxon>Halobacteria</taxon>
        <taxon>Halobacteriales</taxon>
        <taxon>Natronomonadaceae</taxon>
        <taxon>Halomarina</taxon>
    </lineage>
</organism>
<reference evidence="2 3" key="1">
    <citation type="journal article" date="2019" name="Int. J. Syst. Evol. Microbiol.">
        <title>The Global Catalogue of Microorganisms (GCM) 10K type strain sequencing project: providing services to taxonomists for standard genome sequencing and annotation.</title>
        <authorList>
            <consortium name="The Broad Institute Genomics Platform"/>
            <consortium name="The Broad Institute Genome Sequencing Center for Infectious Disease"/>
            <person name="Wu L."/>
            <person name="Ma J."/>
        </authorList>
    </citation>
    <scope>NUCLEOTIDE SEQUENCE [LARGE SCALE GENOMIC DNA]</scope>
    <source>
        <strain evidence="2 3">PSR21</strain>
    </source>
</reference>
<keyword evidence="1" id="KW-0472">Membrane</keyword>
<evidence type="ECO:0000313" key="2">
    <source>
        <dbReference type="EMBL" id="MFC7315398.1"/>
    </source>
</evidence>
<feature type="transmembrane region" description="Helical" evidence="1">
    <location>
        <begin position="160"/>
        <end position="181"/>
    </location>
</feature>
<keyword evidence="1" id="KW-0812">Transmembrane</keyword>
<evidence type="ECO:0000256" key="1">
    <source>
        <dbReference type="SAM" id="Phobius"/>
    </source>
</evidence>
<feature type="transmembrane region" description="Helical" evidence="1">
    <location>
        <begin position="67"/>
        <end position="86"/>
    </location>
</feature>
<evidence type="ECO:0000313" key="3">
    <source>
        <dbReference type="Proteomes" id="UP001596547"/>
    </source>
</evidence>
<gene>
    <name evidence="2" type="ORF">ACFQPE_01125</name>
</gene>
<feature type="transmembrane region" description="Helical" evidence="1">
    <location>
        <begin position="42"/>
        <end position="60"/>
    </location>
</feature>